<dbReference type="OrthoDB" id="9792074at2"/>
<organism evidence="3 4">
    <name type="scientific">Clostridium innocuum</name>
    <dbReference type="NCBI Taxonomy" id="1522"/>
    <lineage>
        <taxon>Bacteria</taxon>
        <taxon>Bacillati</taxon>
        <taxon>Bacillota</taxon>
        <taxon>Clostridia</taxon>
        <taxon>Eubacteriales</taxon>
        <taxon>Clostridiaceae</taxon>
        <taxon>Clostridium</taxon>
    </lineage>
</organism>
<dbReference type="Pfam" id="PF02557">
    <property type="entry name" value="VanY"/>
    <property type="match status" value="1"/>
</dbReference>
<evidence type="ECO:0000256" key="1">
    <source>
        <dbReference type="SAM" id="MobiDB-lite"/>
    </source>
</evidence>
<evidence type="ECO:0000259" key="2">
    <source>
        <dbReference type="Pfam" id="PF02557"/>
    </source>
</evidence>
<dbReference type="GO" id="GO:0006508">
    <property type="term" value="P:proteolysis"/>
    <property type="evidence" value="ECO:0007669"/>
    <property type="project" value="InterPro"/>
</dbReference>
<proteinExistence type="predicted"/>
<evidence type="ECO:0000313" key="3">
    <source>
        <dbReference type="EMBL" id="RGC14305.1"/>
    </source>
</evidence>
<dbReference type="EMBL" id="QVEV01000022">
    <property type="protein sequence ID" value="RGC14305.1"/>
    <property type="molecule type" value="Genomic_DNA"/>
</dbReference>
<dbReference type="RefSeq" id="WP_117443711.1">
    <property type="nucleotide sequence ID" value="NZ_JAJFEN010000036.1"/>
</dbReference>
<dbReference type="Gene3D" id="2.60.40.10">
    <property type="entry name" value="Immunoglobulins"/>
    <property type="match status" value="1"/>
</dbReference>
<keyword evidence="3" id="KW-0121">Carboxypeptidase</keyword>
<reference evidence="3 4" key="1">
    <citation type="submission" date="2018-08" db="EMBL/GenBank/DDBJ databases">
        <title>A genome reference for cultivated species of the human gut microbiota.</title>
        <authorList>
            <person name="Zou Y."/>
            <person name="Xue W."/>
            <person name="Luo G."/>
        </authorList>
    </citation>
    <scope>NUCLEOTIDE SEQUENCE [LARGE SCALE GENOMIC DNA]</scope>
    <source>
        <strain evidence="3 4">OF01-2LB</strain>
    </source>
</reference>
<name>A0A3E2VTK8_CLOIN</name>
<protein>
    <submittedName>
        <fullName evidence="3">D-alanyl-D-alanine carboxypeptidase</fullName>
    </submittedName>
</protein>
<dbReference type="SUPFAM" id="SSF55166">
    <property type="entry name" value="Hedgehog/DD-peptidase"/>
    <property type="match status" value="1"/>
</dbReference>
<sequence>MRIKKTVLIAGIAMILAASGTVGYIWSQNQKKEQDYAKMEITFHKDRQILEYGEKIDSSSFVKHSVGEVKTYPSVHTKKTGIQTITYVLSYEGQTKNIPYTIDVQDTKKPEIKLKENHVTLEYGQTYDVADNIKSVRDPIDGPLKKAKKTAAGSYWIDGRLNTLKAGSYTITIHAQDRNGNRADQKFTVTVKEKVEQKPKKVNTPSDEPSSPSQSGGATAASVEPYYVNGVLLVNKKHALPQNYGGMDSNAYAALQQLQAGAEAAGYSMPLISGYRSYAYQASLYNSYVAQDGQALADTYSARPGHSEHQSGLAFDIGALDNGYGNTPDGRWLHAHCADYGFIIRYPAGKESMTGYQYEPWHVRYVGKEIASQIMAQGITLEEYLGDI</sequence>
<feature type="domain" description="D-alanyl-D-alanine carboxypeptidase-like core" evidence="2">
    <location>
        <begin position="247"/>
        <end position="368"/>
    </location>
</feature>
<dbReference type="Gene3D" id="3.30.1380.10">
    <property type="match status" value="1"/>
</dbReference>
<dbReference type="Proteomes" id="UP000260025">
    <property type="component" value="Unassembled WGS sequence"/>
</dbReference>
<dbReference type="InterPro" id="IPR013783">
    <property type="entry name" value="Ig-like_fold"/>
</dbReference>
<dbReference type="InterPro" id="IPR009045">
    <property type="entry name" value="Zn_M74/Hedgehog-like"/>
</dbReference>
<dbReference type="CDD" id="cd14852">
    <property type="entry name" value="LD-carboxypeptidase"/>
    <property type="match status" value="1"/>
</dbReference>
<feature type="region of interest" description="Disordered" evidence="1">
    <location>
        <begin position="194"/>
        <end position="219"/>
    </location>
</feature>
<gene>
    <name evidence="3" type="ORF">DXA38_14110</name>
</gene>
<dbReference type="PANTHER" id="PTHR34385">
    <property type="entry name" value="D-ALANYL-D-ALANINE CARBOXYPEPTIDASE"/>
    <property type="match status" value="1"/>
</dbReference>
<keyword evidence="3" id="KW-0378">Hydrolase</keyword>
<comment type="caution">
    <text evidence="3">The sequence shown here is derived from an EMBL/GenBank/DDBJ whole genome shotgun (WGS) entry which is preliminary data.</text>
</comment>
<dbReference type="PANTHER" id="PTHR34385:SF1">
    <property type="entry name" value="PEPTIDOGLYCAN L-ALANYL-D-GLUTAMATE ENDOPEPTIDASE CWLK"/>
    <property type="match status" value="1"/>
</dbReference>
<feature type="compositionally biased region" description="Polar residues" evidence="1">
    <location>
        <begin position="203"/>
        <end position="217"/>
    </location>
</feature>
<evidence type="ECO:0000313" key="4">
    <source>
        <dbReference type="Proteomes" id="UP000260025"/>
    </source>
</evidence>
<keyword evidence="3" id="KW-0645">Protease</keyword>
<dbReference type="AlphaFoldDB" id="A0A3E2VTK8"/>
<dbReference type="InterPro" id="IPR003709">
    <property type="entry name" value="VanY-like_core_dom"/>
</dbReference>
<dbReference type="InterPro" id="IPR052179">
    <property type="entry name" value="DD-CPase-like"/>
</dbReference>
<dbReference type="GO" id="GO:0004180">
    <property type="term" value="F:carboxypeptidase activity"/>
    <property type="evidence" value="ECO:0007669"/>
    <property type="project" value="UniProtKB-KW"/>
</dbReference>
<accession>A0A3E2VTK8</accession>
<dbReference type="InterPro" id="IPR058193">
    <property type="entry name" value="VanY/YodJ_core_dom"/>
</dbReference>